<evidence type="ECO:0000313" key="7">
    <source>
        <dbReference type="EMBL" id="QID02689.1"/>
    </source>
</evidence>
<dbReference type="AlphaFoldDB" id="A0A6H2U3E2"/>
<protein>
    <submittedName>
        <fullName evidence="7">NADH dehydrogenase subunit 2</fullName>
    </submittedName>
</protein>
<evidence type="ECO:0000256" key="2">
    <source>
        <dbReference type="ARBA" id="ARBA00022692"/>
    </source>
</evidence>
<keyword evidence="3 5" id="KW-1133">Transmembrane helix</keyword>
<feature type="transmembrane region" description="Helical" evidence="5">
    <location>
        <begin position="314"/>
        <end position="335"/>
    </location>
</feature>
<feature type="transmembrane region" description="Helical" evidence="5">
    <location>
        <begin position="230"/>
        <end position="252"/>
    </location>
</feature>
<feature type="transmembrane region" description="Helical" evidence="5">
    <location>
        <begin position="6"/>
        <end position="24"/>
    </location>
</feature>
<gene>
    <name evidence="7" type="primary">nad2</name>
</gene>
<keyword evidence="4 5" id="KW-0472">Membrane</keyword>
<feature type="transmembrane region" description="Helical" evidence="5">
    <location>
        <begin position="156"/>
        <end position="176"/>
    </location>
</feature>
<sequence>MILMLPELYLGFVVVVFLFWYALFQIFSQDKHHRRIFINIFHILFMVYLYCQSNLLGSWQEQLIFGNLFFISDLLTLFKFMLGGLLYVLLLLFTFEIVKIEEWILVVISFLGYLIALSSNNLLVLFLGWELASMSFYVLVTNKRFNIYSIEAGLKYFLYGAFSSGLFLLGLSYLYGFSGMIGLREIGVYIQFSSDISISLLLILVSFMIKIGLFPFHYWVPDVYEGTSSFIVGLLSIFSKVVYLMLLIFVFYLKLGVFLNWIVIYMLWTVVFTVFVGIIGGFLQVNLYRIVAFSGFVHLGFMLSSFVLCMEDGLQVLLFYMAVYVVMMVNFIGILKLIRQQSLTIIKFLGLWDSNRYLCVSLIVLLFSLVGIPPLLGFVSKLFVLRSLLENSYYILSIYLISFSVIGSLFYLRIIVVMFFIDNYVKFAYARLVRIVLVNYKIDWVASHVISVTFWLIVTSIMFSDKLWLSLFILVNGL</sequence>
<dbReference type="GeneID" id="44790187"/>
<dbReference type="Pfam" id="PF00361">
    <property type="entry name" value="Proton_antipo_M"/>
    <property type="match status" value="1"/>
</dbReference>
<evidence type="ECO:0000256" key="5">
    <source>
        <dbReference type="SAM" id="Phobius"/>
    </source>
</evidence>
<dbReference type="PANTHER" id="PTHR22773">
    <property type="entry name" value="NADH DEHYDROGENASE"/>
    <property type="match status" value="1"/>
</dbReference>
<keyword evidence="2 5" id="KW-0812">Transmembrane</keyword>
<dbReference type="GO" id="GO:0016020">
    <property type="term" value="C:membrane"/>
    <property type="evidence" value="ECO:0007669"/>
    <property type="project" value="UniProtKB-SubCell"/>
</dbReference>
<proteinExistence type="predicted"/>
<feature type="transmembrane region" description="Helical" evidence="5">
    <location>
        <begin position="196"/>
        <end position="218"/>
    </location>
</feature>
<comment type="subcellular location">
    <subcellularLocation>
        <location evidence="1">Membrane</location>
        <topology evidence="1">Multi-pass membrane protein</topology>
    </subcellularLocation>
</comment>
<name>A0A6H2U3E2_9EUKA</name>
<feature type="transmembrane region" description="Helical" evidence="5">
    <location>
        <begin position="442"/>
        <end position="463"/>
    </location>
</feature>
<feature type="domain" description="NADH:quinone oxidoreductase/Mrp antiporter transmembrane" evidence="6">
    <location>
        <begin position="119"/>
        <end position="405"/>
    </location>
</feature>
<feature type="transmembrane region" description="Helical" evidence="5">
    <location>
        <begin position="100"/>
        <end position="116"/>
    </location>
</feature>
<keyword evidence="7" id="KW-0496">Mitochondrion</keyword>
<accession>A0A6H2U3E2</accession>
<dbReference type="RefSeq" id="YP_009734646.1">
    <property type="nucleotide sequence ID" value="NC_046408.1"/>
</dbReference>
<geneLocation type="mitochondrion" evidence="7"/>
<dbReference type="InterPro" id="IPR001750">
    <property type="entry name" value="ND/Mrp_TM"/>
</dbReference>
<feature type="transmembrane region" description="Helical" evidence="5">
    <location>
        <begin position="356"/>
        <end position="376"/>
    </location>
</feature>
<evidence type="ECO:0000256" key="4">
    <source>
        <dbReference type="ARBA" id="ARBA00023136"/>
    </source>
</evidence>
<evidence type="ECO:0000259" key="6">
    <source>
        <dbReference type="Pfam" id="PF00361"/>
    </source>
</evidence>
<feature type="transmembrane region" description="Helical" evidence="5">
    <location>
        <begin position="258"/>
        <end position="283"/>
    </location>
</feature>
<feature type="transmembrane region" description="Helical" evidence="5">
    <location>
        <begin position="36"/>
        <end position="56"/>
    </location>
</feature>
<evidence type="ECO:0000256" key="1">
    <source>
        <dbReference type="ARBA" id="ARBA00004141"/>
    </source>
</evidence>
<feature type="transmembrane region" description="Helical" evidence="5">
    <location>
        <begin position="68"/>
        <end position="93"/>
    </location>
</feature>
<organism evidence="7">
    <name type="scientific">Sphaerothecum destruens</name>
    <dbReference type="NCBI Taxonomy" id="42893"/>
    <lineage>
        <taxon>Eukaryota</taxon>
        <taxon>Ichthyosporea</taxon>
        <taxon>Dermocystida</taxon>
        <taxon>Sphaerothecum</taxon>
    </lineage>
</organism>
<evidence type="ECO:0000256" key="3">
    <source>
        <dbReference type="ARBA" id="ARBA00022989"/>
    </source>
</evidence>
<dbReference type="EMBL" id="MG832660">
    <property type="protein sequence ID" value="QID02689.1"/>
    <property type="molecule type" value="Genomic_DNA"/>
</dbReference>
<reference evidence="7" key="1">
    <citation type="journal article" date="2020" name="Parasit. Vectors">
        <title>The complete mitochondrial genome of a parasite at the animal-fungal boundary.</title>
        <authorList>
            <person name="Sana S."/>
            <person name="Hardouin E.A."/>
            <person name="Paley R."/>
            <person name="Zhang T."/>
            <person name="Andreou D."/>
        </authorList>
    </citation>
    <scope>NUCLEOTIDE SEQUENCE</scope>
</reference>
<feature type="transmembrane region" description="Helical" evidence="5">
    <location>
        <begin position="396"/>
        <end position="421"/>
    </location>
</feature>